<dbReference type="PANTHER" id="PTHR40590">
    <property type="entry name" value="CYTOPLASMIC PROTEIN-RELATED"/>
    <property type="match status" value="1"/>
</dbReference>
<evidence type="ECO:0000256" key="1">
    <source>
        <dbReference type="SAM" id="SignalP"/>
    </source>
</evidence>
<accession>A0ABS6XMR3</accession>
<sequence>MRRLFLALAALLAGLALAGCHDARQVSASPPLWKVSDGDTTIWLLGSIHMLPANIRWRTPAVEAAIADSNRLILEIPPGDPGKASAAFLKKARARQAVAIEQRLPRAKRALLGAAVKHAGVERATLDGLKDWGAALMLAAGDAREAGATRADGVEAVLTGEFQAAEKPIDAFETLDEQFAIFDSLNPADQRRLLTNAVTDAASDDGYARGLAAWRAGDAKALESAADMLFTDAPGLKAALLTRRNARWAARIKREMRRPETVLIAVGAGHLAGDDGLPALLARKGYAVTRVQ</sequence>
<protein>
    <submittedName>
        <fullName evidence="2">TraB/GumN family protein</fullName>
    </submittedName>
</protein>
<gene>
    <name evidence="2" type="ORF">KY084_11580</name>
</gene>
<name>A0ABS6XMR3_9SPHN</name>
<dbReference type="PANTHER" id="PTHR40590:SF1">
    <property type="entry name" value="CYTOPLASMIC PROTEIN"/>
    <property type="match status" value="1"/>
</dbReference>
<proteinExistence type="predicted"/>
<dbReference type="InterPro" id="IPR002816">
    <property type="entry name" value="TraB/PrgY/GumN_fam"/>
</dbReference>
<reference evidence="2 3" key="1">
    <citation type="submission" date="2021-07" db="EMBL/GenBank/DDBJ databases">
        <title>Stakelama flava sp. nov., a novel endophytic bacterium isolated from branch of Kandelia candel.</title>
        <authorList>
            <person name="Tuo L."/>
        </authorList>
    </citation>
    <scope>NUCLEOTIDE SEQUENCE [LARGE SCALE GENOMIC DNA]</scope>
    <source>
        <strain evidence="2 3">CBK3Z-3</strain>
    </source>
</reference>
<dbReference type="CDD" id="cd14789">
    <property type="entry name" value="Tiki"/>
    <property type="match status" value="1"/>
</dbReference>
<dbReference type="InterPro" id="IPR047111">
    <property type="entry name" value="YbaP-like"/>
</dbReference>
<dbReference type="Pfam" id="PF01963">
    <property type="entry name" value="TraB_PrgY_gumN"/>
    <property type="match status" value="1"/>
</dbReference>
<dbReference type="PROSITE" id="PS51257">
    <property type="entry name" value="PROKAR_LIPOPROTEIN"/>
    <property type="match status" value="1"/>
</dbReference>
<feature type="chain" id="PRO_5047212991" evidence="1">
    <location>
        <begin position="19"/>
        <end position="292"/>
    </location>
</feature>
<evidence type="ECO:0000313" key="2">
    <source>
        <dbReference type="EMBL" id="MBW4331508.1"/>
    </source>
</evidence>
<dbReference type="Proteomes" id="UP001197214">
    <property type="component" value="Unassembled WGS sequence"/>
</dbReference>
<feature type="signal peptide" evidence="1">
    <location>
        <begin position="1"/>
        <end position="18"/>
    </location>
</feature>
<keyword evidence="3" id="KW-1185">Reference proteome</keyword>
<dbReference type="EMBL" id="JAHWZX010000010">
    <property type="protein sequence ID" value="MBW4331508.1"/>
    <property type="molecule type" value="Genomic_DNA"/>
</dbReference>
<dbReference type="RefSeq" id="WP_219238633.1">
    <property type="nucleotide sequence ID" value="NZ_JAHWZX010000010.1"/>
</dbReference>
<keyword evidence="1" id="KW-0732">Signal</keyword>
<evidence type="ECO:0000313" key="3">
    <source>
        <dbReference type="Proteomes" id="UP001197214"/>
    </source>
</evidence>
<comment type="caution">
    <text evidence="2">The sequence shown here is derived from an EMBL/GenBank/DDBJ whole genome shotgun (WGS) entry which is preliminary data.</text>
</comment>
<organism evidence="2 3">
    <name type="scientific">Stakelama flava</name>
    <dbReference type="NCBI Taxonomy" id="2860338"/>
    <lineage>
        <taxon>Bacteria</taxon>
        <taxon>Pseudomonadati</taxon>
        <taxon>Pseudomonadota</taxon>
        <taxon>Alphaproteobacteria</taxon>
        <taxon>Sphingomonadales</taxon>
        <taxon>Sphingomonadaceae</taxon>
        <taxon>Stakelama</taxon>
    </lineage>
</organism>